<dbReference type="BioCyc" id="LINT1193029:G11R4-3695-MONOMER"/>
<proteinExistence type="predicted"/>
<dbReference type="Proteomes" id="UP000012117">
    <property type="component" value="Unassembled WGS sequence"/>
</dbReference>
<dbReference type="EMBL" id="AKWN02000511">
    <property type="protein sequence ID" value="EMP04596.1"/>
    <property type="molecule type" value="Genomic_DNA"/>
</dbReference>
<dbReference type="AlphaFoldDB" id="M6ZEQ7"/>
<protein>
    <submittedName>
        <fullName evidence="1">Uncharacterized protein</fullName>
    </submittedName>
</protein>
<evidence type="ECO:0000313" key="2">
    <source>
        <dbReference type="Proteomes" id="UP000012117"/>
    </source>
</evidence>
<gene>
    <name evidence="1" type="ORF">LEP1GSC124_1443</name>
</gene>
<name>M6ZEQ7_LEPIR</name>
<comment type="caution">
    <text evidence="1">The sequence shown here is derived from an EMBL/GenBank/DDBJ whole genome shotgun (WGS) entry which is preliminary data.</text>
</comment>
<accession>M6ZEQ7</accession>
<evidence type="ECO:0000313" key="1">
    <source>
        <dbReference type="EMBL" id="EMP04596.1"/>
    </source>
</evidence>
<sequence length="72" mass="8220">MKIFSFIQAIFYRLLGLLNEPKPIDEKKNVFHSLLLVSKLPASPHILESILKLREGSRVLKTESPESFGLKL</sequence>
<organism evidence="1 2">
    <name type="scientific">Leptospira interrogans serovar Pyrogenes str. 200701872</name>
    <dbReference type="NCBI Taxonomy" id="1193029"/>
    <lineage>
        <taxon>Bacteria</taxon>
        <taxon>Pseudomonadati</taxon>
        <taxon>Spirochaetota</taxon>
        <taxon>Spirochaetia</taxon>
        <taxon>Leptospirales</taxon>
        <taxon>Leptospiraceae</taxon>
        <taxon>Leptospira</taxon>
    </lineage>
</organism>
<reference evidence="1 2" key="1">
    <citation type="submission" date="2013-01" db="EMBL/GenBank/DDBJ databases">
        <authorList>
            <person name="Harkins D.M."/>
            <person name="Durkin A.S."/>
            <person name="Brinkac L.M."/>
            <person name="Haft D.H."/>
            <person name="Selengut J.D."/>
            <person name="Sanka R."/>
            <person name="DePew J."/>
            <person name="Purushe J."/>
            <person name="Picardeau M."/>
            <person name="Werts C."/>
            <person name="Goarant C."/>
            <person name="Vinetz J.M."/>
            <person name="Sutton G.G."/>
            <person name="Nierman W.C."/>
            <person name="Fouts D.E."/>
        </authorList>
    </citation>
    <scope>NUCLEOTIDE SEQUENCE [LARGE SCALE GENOMIC DNA]</scope>
    <source>
        <strain evidence="1 2">200701872</strain>
    </source>
</reference>